<protein>
    <submittedName>
        <fullName evidence="1">Peptidyl-prolyl cis-trans isomerase</fullName>
    </submittedName>
</protein>
<proteinExistence type="predicted"/>
<organism evidence="1 2">
    <name type="scientific">Tamlana crocina</name>
    <dbReference type="NCBI Taxonomy" id="393006"/>
    <lineage>
        <taxon>Bacteria</taxon>
        <taxon>Pseudomonadati</taxon>
        <taxon>Bacteroidota</taxon>
        <taxon>Flavobacteriia</taxon>
        <taxon>Flavobacteriales</taxon>
        <taxon>Flavobacteriaceae</taxon>
        <taxon>Tamlana</taxon>
    </lineage>
</organism>
<dbReference type="GO" id="GO:0016853">
    <property type="term" value="F:isomerase activity"/>
    <property type="evidence" value="ECO:0007669"/>
    <property type="project" value="UniProtKB-KW"/>
</dbReference>
<dbReference type="EMBL" id="JAAVJS010000896">
    <property type="protein sequence ID" value="NJX17644.1"/>
    <property type="molecule type" value="Genomic_DNA"/>
</dbReference>
<sequence>MLLLSIYAGCSFLNEPEEKEVIARVNESYLYREDVAKLISQNTSPEDSALLVNNF</sequence>
<keyword evidence="2" id="KW-1185">Reference proteome</keyword>
<comment type="caution">
    <text evidence="1">The sequence shown here is derived from an EMBL/GenBank/DDBJ whole genome shotgun (WGS) entry which is preliminary data.</text>
</comment>
<name>A0ABX1DIT2_9FLAO</name>
<evidence type="ECO:0000313" key="2">
    <source>
        <dbReference type="Proteomes" id="UP000760545"/>
    </source>
</evidence>
<gene>
    <name evidence="1" type="ORF">HC176_19430</name>
</gene>
<keyword evidence="1" id="KW-0413">Isomerase</keyword>
<evidence type="ECO:0000313" key="1">
    <source>
        <dbReference type="EMBL" id="NJX17644.1"/>
    </source>
</evidence>
<dbReference type="Proteomes" id="UP000760545">
    <property type="component" value="Unassembled WGS sequence"/>
</dbReference>
<feature type="non-terminal residue" evidence="1">
    <location>
        <position position="55"/>
    </location>
</feature>
<accession>A0ABX1DIT2</accession>
<reference evidence="1 2" key="1">
    <citation type="submission" date="2020-03" db="EMBL/GenBank/DDBJ databases">
        <title>Tamlana sp. nov, isolated from XXX.</title>
        <authorList>
            <person name="Cao W.R."/>
        </authorList>
    </citation>
    <scope>NUCLEOTIDE SEQUENCE [LARGE SCALE GENOMIC DNA]</scope>
    <source>
        <strain evidence="1 2">HST1-43</strain>
    </source>
</reference>